<dbReference type="EMBL" id="CABWMV010000007">
    <property type="protein sequence ID" value="VXC69777.1"/>
    <property type="molecule type" value="Genomic_DNA"/>
</dbReference>
<evidence type="ECO:0000313" key="2">
    <source>
        <dbReference type="EMBL" id="VXC69777.1"/>
    </source>
</evidence>
<gene>
    <name evidence="2" type="ORF">SPHINGO8BC_150532</name>
</gene>
<feature type="region of interest" description="Disordered" evidence="1">
    <location>
        <begin position="44"/>
        <end position="68"/>
    </location>
</feature>
<evidence type="ECO:0000256" key="1">
    <source>
        <dbReference type="SAM" id="MobiDB-lite"/>
    </source>
</evidence>
<organism evidence="2 3">
    <name type="scientific">Sphingobacterium multivorum</name>
    <dbReference type="NCBI Taxonomy" id="28454"/>
    <lineage>
        <taxon>Bacteria</taxon>
        <taxon>Pseudomonadati</taxon>
        <taxon>Bacteroidota</taxon>
        <taxon>Sphingobacteriia</taxon>
        <taxon>Sphingobacteriales</taxon>
        <taxon>Sphingobacteriaceae</taxon>
        <taxon>Sphingobacterium</taxon>
    </lineage>
</organism>
<dbReference type="Proteomes" id="UP000432350">
    <property type="component" value="Unassembled WGS sequence"/>
</dbReference>
<evidence type="ECO:0000313" key="3">
    <source>
        <dbReference type="Proteomes" id="UP000432350"/>
    </source>
</evidence>
<sequence>MLNVVTFLAKRLIFCYFNSGIGEYFLNLKNSFFENQLKTKSNNNFNIHNLNTDKNESGSSRRNRPCRY</sequence>
<protein>
    <submittedName>
        <fullName evidence="2">Uncharacterized protein</fullName>
    </submittedName>
</protein>
<name>A0A654APF4_SPHMU</name>
<reference evidence="2 3" key="1">
    <citation type="submission" date="2019-10" db="EMBL/GenBank/DDBJ databases">
        <authorList>
            <person name="Karimi E."/>
        </authorList>
    </citation>
    <scope>NUCLEOTIDE SEQUENCE [LARGE SCALE GENOMIC DNA]</scope>
    <source>
        <strain evidence="2">Sphingobacterium sp. 8BC</strain>
    </source>
</reference>
<proteinExistence type="predicted"/>
<accession>A0A654APF4</accession>
<dbReference type="AlphaFoldDB" id="A0A654APF4"/>